<dbReference type="EMBL" id="BJWL01000024">
    <property type="protein sequence ID" value="GFZ14884.1"/>
    <property type="molecule type" value="Genomic_DNA"/>
</dbReference>
<keyword evidence="3" id="KW-0539">Nucleus</keyword>
<evidence type="ECO:0000256" key="2">
    <source>
        <dbReference type="ARBA" id="ARBA00023125"/>
    </source>
</evidence>
<evidence type="ECO:0000256" key="1">
    <source>
        <dbReference type="ARBA" id="ARBA00004123"/>
    </source>
</evidence>
<dbReference type="OrthoDB" id="1870356at2759"/>
<evidence type="ECO:0000313" key="4">
    <source>
        <dbReference type="EMBL" id="GFZ14884.1"/>
    </source>
</evidence>
<protein>
    <submittedName>
        <fullName evidence="4">Basic helix-loop-helix (BHLH) DNA-binding superfamily protein</fullName>
    </submittedName>
</protein>
<dbReference type="InterPro" id="IPR045239">
    <property type="entry name" value="bHLH95_bHLH"/>
</dbReference>
<dbReference type="GO" id="GO:0005634">
    <property type="term" value="C:nucleus"/>
    <property type="evidence" value="ECO:0007669"/>
    <property type="project" value="UniProtKB-SubCell"/>
</dbReference>
<dbReference type="InterPro" id="IPR045843">
    <property type="entry name" value="IND-like"/>
</dbReference>
<dbReference type="CDD" id="cd11393">
    <property type="entry name" value="bHLH_AtbHLH_like"/>
    <property type="match status" value="1"/>
</dbReference>
<sequence>MKNAILPSVSSQLYSYGNSEPVSDIPLQMENKLNHVYGTGIFANPNVYNDCDQLIDGGFAINPPQSPTNYQPGSSSLMTTKRLDRLGEIYLPTKSTYSSNIPQAQPLSLCKKISVPEYEIDFQASDARKRPIDQVSGGGFGYLVGNNGASSEWTKNKKAMCFQERRPNQVDEEMIEIRRQRVPGRRSQKLSDKITALQKLVSPYGKTDTASVLQEASISIKESLTSSTSRASGLHMRKSVRLVPHRSPRSPKLDMSFQEKLFQMLSASYNSNKPIDLQKFEEKQVLDLRSRGLCLVPVSFSHKLTHKEDHLDQRAPSWKSVVPRNI</sequence>
<comment type="subcellular location">
    <subcellularLocation>
        <location evidence="1">Nucleus</location>
    </subcellularLocation>
</comment>
<accession>A0A7J0GWI3</accession>
<proteinExistence type="predicted"/>
<reference evidence="4 5" key="1">
    <citation type="submission" date="2019-07" db="EMBL/GenBank/DDBJ databases">
        <title>De Novo Assembly of kiwifruit Actinidia rufa.</title>
        <authorList>
            <person name="Sugita-Konishi S."/>
            <person name="Sato K."/>
            <person name="Mori E."/>
            <person name="Abe Y."/>
            <person name="Kisaki G."/>
            <person name="Hamano K."/>
            <person name="Suezawa K."/>
            <person name="Otani M."/>
            <person name="Fukuda T."/>
            <person name="Manabe T."/>
            <person name="Gomi K."/>
            <person name="Tabuchi M."/>
            <person name="Akimitsu K."/>
            <person name="Kataoka I."/>
        </authorList>
    </citation>
    <scope>NUCLEOTIDE SEQUENCE [LARGE SCALE GENOMIC DNA]</scope>
    <source>
        <strain evidence="5">cv. Fuchu</strain>
    </source>
</reference>
<organism evidence="4 5">
    <name type="scientific">Actinidia rufa</name>
    <dbReference type="NCBI Taxonomy" id="165716"/>
    <lineage>
        <taxon>Eukaryota</taxon>
        <taxon>Viridiplantae</taxon>
        <taxon>Streptophyta</taxon>
        <taxon>Embryophyta</taxon>
        <taxon>Tracheophyta</taxon>
        <taxon>Spermatophyta</taxon>
        <taxon>Magnoliopsida</taxon>
        <taxon>eudicotyledons</taxon>
        <taxon>Gunneridae</taxon>
        <taxon>Pentapetalae</taxon>
        <taxon>asterids</taxon>
        <taxon>Ericales</taxon>
        <taxon>Actinidiaceae</taxon>
        <taxon>Actinidia</taxon>
    </lineage>
</organism>
<evidence type="ECO:0000313" key="5">
    <source>
        <dbReference type="Proteomes" id="UP000585474"/>
    </source>
</evidence>
<dbReference type="AlphaFoldDB" id="A0A7J0GWI3"/>
<dbReference type="GO" id="GO:0000981">
    <property type="term" value="F:DNA-binding transcription factor activity, RNA polymerase II-specific"/>
    <property type="evidence" value="ECO:0007669"/>
    <property type="project" value="TreeGrafter"/>
</dbReference>
<dbReference type="Proteomes" id="UP000585474">
    <property type="component" value="Unassembled WGS sequence"/>
</dbReference>
<name>A0A7J0GWI3_9ERIC</name>
<keyword evidence="5" id="KW-1185">Reference proteome</keyword>
<comment type="caution">
    <text evidence="4">The sequence shown here is derived from an EMBL/GenBank/DDBJ whole genome shotgun (WGS) entry which is preliminary data.</text>
</comment>
<dbReference type="PANTHER" id="PTHR16223:SF138">
    <property type="entry name" value="TRANSCRIPTION FACTOR BHLH103-LIKE"/>
    <property type="match status" value="1"/>
</dbReference>
<dbReference type="GO" id="GO:0000978">
    <property type="term" value="F:RNA polymerase II cis-regulatory region sequence-specific DNA binding"/>
    <property type="evidence" value="ECO:0007669"/>
    <property type="project" value="TreeGrafter"/>
</dbReference>
<keyword evidence="2 4" id="KW-0238">DNA-binding</keyword>
<dbReference type="PANTHER" id="PTHR16223">
    <property type="entry name" value="TRANSCRIPTION FACTOR BHLH83-RELATED"/>
    <property type="match status" value="1"/>
</dbReference>
<evidence type="ECO:0000256" key="3">
    <source>
        <dbReference type="ARBA" id="ARBA00023242"/>
    </source>
</evidence>
<gene>
    <name evidence="4" type="ORF">Acr_24g0010740</name>
</gene>